<dbReference type="AlphaFoldDB" id="A0A7W5FKC3"/>
<dbReference type="RefSeq" id="WP_183227960.1">
    <property type="nucleotide sequence ID" value="NZ_BMPW01000047.1"/>
</dbReference>
<dbReference type="PANTHER" id="PTHR43252:SF6">
    <property type="entry name" value="NEGATIVE TRANSCRIPTION REGULATOR PADR"/>
    <property type="match status" value="1"/>
</dbReference>
<dbReference type="Proteomes" id="UP000590749">
    <property type="component" value="Unassembled WGS sequence"/>
</dbReference>
<accession>A0A7W5FKC3</accession>
<protein>
    <submittedName>
        <fullName evidence="2">DNA-binding PadR family transcriptional regulator</fullName>
    </submittedName>
</protein>
<reference evidence="2 3" key="1">
    <citation type="submission" date="2020-08" db="EMBL/GenBank/DDBJ databases">
        <title>Genomic Encyclopedia of Type Strains, Phase III (KMG-III): the genomes of soil and plant-associated and newly described type strains.</title>
        <authorList>
            <person name="Whitman W."/>
        </authorList>
    </citation>
    <scope>NUCLEOTIDE SEQUENCE [LARGE SCALE GENOMIC DNA]</scope>
    <source>
        <strain evidence="2 3">CECT 3287</strain>
    </source>
</reference>
<dbReference type="InterPro" id="IPR005149">
    <property type="entry name" value="Tscrpt_reg_PadR_N"/>
</dbReference>
<dbReference type="SUPFAM" id="SSF46785">
    <property type="entry name" value="Winged helix' DNA-binding domain"/>
    <property type="match status" value="1"/>
</dbReference>
<evidence type="ECO:0000259" key="1">
    <source>
        <dbReference type="Pfam" id="PF03551"/>
    </source>
</evidence>
<evidence type="ECO:0000313" key="2">
    <source>
        <dbReference type="EMBL" id="MBB3101561.1"/>
    </source>
</evidence>
<name>A0A7W5FKC3_9ACTN</name>
<feature type="domain" description="Transcription regulator PadR N-terminal" evidence="1">
    <location>
        <begin position="14"/>
        <end position="88"/>
    </location>
</feature>
<proteinExistence type="predicted"/>
<dbReference type="GO" id="GO:0003677">
    <property type="term" value="F:DNA binding"/>
    <property type="evidence" value="ECO:0007669"/>
    <property type="project" value="UniProtKB-KW"/>
</dbReference>
<keyword evidence="2" id="KW-0238">DNA-binding</keyword>
<keyword evidence="3" id="KW-1185">Reference proteome</keyword>
<evidence type="ECO:0000313" key="3">
    <source>
        <dbReference type="Proteomes" id="UP000590749"/>
    </source>
</evidence>
<dbReference type="InterPro" id="IPR036390">
    <property type="entry name" value="WH_DNA-bd_sf"/>
</dbReference>
<comment type="caution">
    <text evidence="2">The sequence shown here is derived from an EMBL/GenBank/DDBJ whole genome shotgun (WGS) entry which is preliminary data.</text>
</comment>
<sequence>MPRRALDNPLVLAILGLLLERPMHPYDVLGELRGRSETQAAVITRGSVYDIVAALNTAGWIAETARLRQGNRPERTVYALTDAGRNELVRRLDEQIRNPRRDFTPFVGAVAYLGALGPDGAADALAERAERLRERTAADEQALADVLIRDLPRLYMIEAEYALHQARSELAWIDATIEEIRTGRLPWPAPAIQEGP</sequence>
<dbReference type="Gene3D" id="1.10.10.10">
    <property type="entry name" value="Winged helix-like DNA-binding domain superfamily/Winged helix DNA-binding domain"/>
    <property type="match status" value="1"/>
</dbReference>
<organism evidence="2 3">
    <name type="scientific">Actinoplanes campanulatus</name>
    <dbReference type="NCBI Taxonomy" id="113559"/>
    <lineage>
        <taxon>Bacteria</taxon>
        <taxon>Bacillati</taxon>
        <taxon>Actinomycetota</taxon>
        <taxon>Actinomycetes</taxon>
        <taxon>Micromonosporales</taxon>
        <taxon>Micromonosporaceae</taxon>
        <taxon>Actinoplanes</taxon>
    </lineage>
</organism>
<gene>
    <name evidence="2" type="ORF">FHR83_009290</name>
</gene>
<dbReference type="InterPro" id="IPR036388">
    <property type="entry name" value="WH-like_DNA-bd_sf"/>
</dbReference>
<dbReference type="Pfam" id="PF03551">
    <property type="entry name" value="PadR"/>
    <property type="match status" value="1"/>
</dbReference>
<dbReference type="EMBL" id="JACHXF010000040">
    <property type="protein sequence ID" value="MBB3101561.1"/>
    <property type="molecule type" value="Genomic_DNA"/>
</dbReference>
<dbReference type="PANTHER" id="PTHR43252">
    <property type="entry name" value="TRANSCRIPTIONAL REGULATOR YQJI"/>
    <property type="match status" value="1"/>
</dbReference>